<proteinExistence type="predicted"/>
<comment type="caution">
    <text evidence="1">The sequence shown here is derived from an EMBL/GenBank/DDBJ whole genome shotgun (WGS) entry which is preliminary data.</text>
</comment>
<dbReference type="Proteomes" id="UP001303046">
    <property type="component" value="Unassembled WGS sequence"/>
</dbReference>
<organism evidence="1 2">
    <name type="scientific">Necator americanus</name>
    <name type="common">Human hookworm</name>
    <dbReference type="NCBI Taxonomy" id="51031"/>
    <lineage>
        <taxon>Eukaryota</taxon>
        <taxon>Metazoa</taxon>
        <taxon>Ecdysozoa</taxon>
        <taxon>Nematoda</taxon>
        <taxon>Chromadorea</taxon>
        <taxon>Rhabditida</taxon>
        <taxon>Rhabditina</taxon>
        <taxon>Rhabditomorpha</taxon>
        <taxon>Strongyloidea</taxon>
        <taxon>Ancylostomatidae</taxon>
        <taxon>Bunostominae</taxon>
        <taxon>Necator</taxon>
    </lineage>
</organism>
<dbReference type="EMBL" id="JAVFWL010000005">
    <property type="protein sequence ID" value="KAK6757035.1"/>
    <property type="molecule type" value="Genomic_DNA"/>
</dbReference>
<accession>A0ABR1E464</accession>
<protein>
    <submittedName>
        <fullName evidence="1">Uncharacterized protein</fullName>
    </submittedName>
</protein>
<keyword evidence="2" id="KW-1185">Reference proteome</keyword>
<gene>
    <name evidence="1" type="primary">Necator_chrV.g19875</name>
    <name evidence="1" type="ORF">RB195_015083</name>
</gene>
<evidence type="ECO:0000313" key="2">
    <source>
        <dbReference type="Proteomes" id="UP001303046"/>
    </source>
</evidence>
<sequence length="70" mass="7478">MVSLSREREMQSFLLLTMVLNQEPYRLAGVGLAAVADGIALHGGPTAMSVSNAVVDDAFKDLQTVEQLSN</sequence>
<name>A0ABR1E464_NECAM</name>
<reference evidence="1 2" key="1">
    <citation type="submission" date="2023-08" db="EMBL/GenBank/DDBJ databases">
        <title>A Necator americanus chromosomal reference genome.</title>
        <authorList>
            <person name="Ilik V."/>
            <person name="Petrzelkova K.J."/>
            <person name="Pardy F."/>
            <person name="Fuh T."/>
            <person name="Niatou-Singa F.S."/>
            <person name="Gouil Q."/>
            <person name="Baker L."/>
            <person name="Ritchie M.E."/>
            <person name="Jex A.R."/>
            <person name="Gazzola D."/>
            <person name="Li H."/>
            <person name="Toshio Fujiwara R."/>
            <person name="Zhan B."/>
            <person name="Aroian R.V."/>
            <person name="Pafco B."/>
            <person name="Schwarz E.M."/>
        </authorList>
    </citation>
    <scope>NUCLEOTIDE SEQUENCE [LARGE SCALE GENOMIC DNA]</scope>
    <source>
        <strain evidence="1 2">Aroian</strain>
        <tissue evidence="1">Whole animal</tissue>
    </source>
</reference>
<evidence type="ECO:0000313" key="1">
    <source>
        <dbReference type="EMBL" id="KAK6757035.1"/>
    </source>
</evidence>